<keyword evidence="2" id="KW-0472">Membrane</keyword>
<feature type="transmembrane region" description="Helical" evidence="2">
    <location>
        <begin position="35"/>
        <end position="60"/>
    </location>
</feature>
<feature type="region of interest" description="Disordered" evidence="1">
    <location>
        <begin position="304"/>
        <end position="362"/>
    </location>
</feature>
<dbReference type="OrthoDB" id="5580919at2759"/>
<proteinExistence type="predicted"/>
<name>A0A9W8BNN3_9FUNG</name>
<evidence type="ECO:0000313" key="3">
    <source>
        <dbReference type="EMBL" id="KAJ2008062.1"/>
    </source>
</evidence>
<evidence type="ECO:0000256" key="2">
    <source>
        <dbReference type="SAM" id="Phobius"/>
    </source>
</evidence>
<gene>
    <name evidence="3" type="ORF">H4R26_000406</name>
</gene>
<keyword evidence="2" id="KW-1133">Transmembrane helix</keyword>
<accession>A0A9W8BNN3</accession>
<feature type="compositionally biased region" description="Basic and acidic residues" evidence="1">
    <location>
        <begin position="342"/>
        <end position="351"/>
    </location>
</feature>
<dbReference type="EMBL" id="JANBQF010000012">
    <property type="protein sequence ID" value="KAJ2008062.1"/>
    <property type="molecule type" value="Genomic_DNA"/>
</dbReference>
<protein>
    <recommendedName>
        <fullName evidence="5">Transmembrane protein</fullName>
    </recommendedName>
</protein>
<evidence type="ECO:0008006" key="5">
    <source>
        <dbReference type="Google" id="ProtNLM"/>
    </source>
</evidence>
<keyword evidence="2" id="KW-0812">Transmembrane</keyword>
<feature type="compositionally biased region" description="Polar residues" evidence="1">
    <location>
        <begin position="307"/>
        <end position="318"/>
    </location>
</feature>
<evidence type="ECO:0000256" key="1">
    <source>
        <dbReference type="SAM" id="MobiDB-lite"/>
    </source>
</evidence>
<dbReference type="AlphaFoldDB" id="A0A9W8BNN3"/>
<comment type="caution">
    <text evidence="3">The sequence shown here is derived from an EMBL/GenBank/DDBJ whole genome shotgun (WGS) entry which is preliminary data.</text>
</comment>
<dbReference type="Proteomes" id="UP001150907">
    <property type="component" value="Unassembled WGS sequence"/>
</dbReference>
<reference evidence="3" key="1">
    <citation type="submission" date="2022-07" db="EMBL/GenBank/DDBJ databases">
        <title>Phylogenomic reconstructions and comparative analyses of Kickxellomycotina fungi.</title>
        <authorList>
            <person name="Reynolds N.K."/>
            <person name="Stajich J.E."/>
            <person name="Barry K."/>
            <person name="Grigoriev I.V."/>
            <person name="Crous P."/>
            <person name="Smith M.E."/>
        </authorList>
    </citation>
    <scope>NUCLEOTIDE SEQUENCE</scope>
    <source>
        <strain evidence="3">IMI 214461</strain>
    </source>
</reference>
<sequence>MGVVGAFFFLMGLARLGTGRGGYYHHHQHYGRSSAAGLVTGCGVACVGLVVMTSTLFAAIRRATGLTFKRKLNWPPVNVETGERWLRWYDSRLVKIHETAEKRIAQSVQRYGNDIEDPAIRQVWEQQLREDAMDKIQRIKDRRKCCADMVQLAKDKELNPHGETSRRHPPPLALYLYMGEWLLDWMVSWMRSNPHFCYEPGGPPHNLPGSVSLESLLGGSEDGPRAHPGGMADDYLGSAASSTEAAGVVPYIATARHPTPHMSPPHLLMPLPEPSAPVLSESQLLKMAVPLIDHEAPLRPGMAAARTASQQGYANASDQPLRYETLEPPPYTPINDSTSDSESEHDAERKTAQQLVPVLNKP</sequence>
<evidence type="ECO:0000313" key="4">
    <source>
        <dbReference type="Proteomes" id="UP001150907"/>
    </source>
</evidence>
<organism evidence="3 4">
    <name type="scientific">Coemansia thaxteri</name>
    <dbReference type="NCBI Taxonomy" id="2663907"/>
    <lineage>
        <taxon>Eukaryota</taxon>
        <taxon>Fungi</taxon>
        <taxon>Fungi incertae sedis</taxon>
        <taxon>Zoopagomycota</taxon>
        <taxon>Kickxellomycotina</taxon>
        <taxon>Kickxellomycetes</taxon>
        <taxon>Kickxellales</taxon>
        <taxon>Kickxellaceae</taxon>
        <taxon>Coemansia</taxon>
    </lineage>
</organism>
<keyword evidence="4" id="KW-1185">Reference proteome</keyword>